<sequence length="154" mass="17047">MNVMLKLNPYAKTAKRVLKFNCEASSEPSVSRDLYSAIEKSLKASPVAELFPPLPPTVSTSSRSCSLRVSISMVRRRFTVIGFSFLLLVGTTLSARSHEETRERFYGNIVNSTASGNCEGIIAKEFSRKNSPKTISLKDRMEELALTAVLLINK</sequence>
<gene>
    <name evidence="1" type="ORF">HID58_054264</name>
</gene>
<accession>A0ABQ8AIH2</accession>
<dbReference type="EMBL" id="JAGKQM010000013">
    <property type="protein sequence ID" value="KAH0891835.1"/>
    <property type="molecule type" value="Genomic_DNA"/>
</dbReference>
<proteinExistence type="predicted"/>
<dbReference type="Proteomes" id="UP000824890">
    <property type="component" value="Unassembled WGS sequence"/>
</dbReference>
<reference evidence="1 2" key="1">
    <citation type="submission" date="2021-05" db="EMBL/GenBank/DDBJ databases">
        <title>Genome Assembly of Synthetic Allotetraploid Brassica napus Reveals Homoeologous Exchanges between Subgenomes.</title>
        <authorList>
            <person name="Davis J.T."/>
        </authorList>
    </citation>
    <scope>NUCLEOTIDE SEQUENCE [LARGE SCALE GENOMIC DNA]</scope>
    <source>
        <strain evidence="2">cv. Da-Ae</strain>
        <tissue evidence="1">Seedling</tissue>
    </source>
</reference>
<protein>
    <submittedName>
        <fullName evidence="1">Uncharacterized protein</fullName>
    </submittedName>
</protein>
<organism evidence="1 2">
    <name type="scientific">Brassica napus</name>
    <name type="common">Rape</name>
    <dbReference type="NCBI Taxonomy" id="3708"/>
    <lineage>
        <taxon>Eukaryota</taxon>
        <taxon>Viridiplantae</taxon>
        <taxon>Streptophyta</taxon>
        <taxon>Embryophyta</taxon>
        <taxon>Tracheophyta</taxon>
        <taxon>Spermatophyta</taxon>
        <taxon>Magnoliopsida</taxon>
        <taxon>eudicotyledons</taxon>
        <taxon>Gunneridae</taxon>
        <taxon>Pentapetalae</taxon>
        <taxon>rosids</taxon>
        <taxon>malvids</taxon>
        <taxon>Brassicales</taxon>
        <taxon>Brassicaceae</taxon>
        <taxon>Brassiceae</taxon>
        <taxon>Brassica</taxon>
    </lineage>
</organism>
<name>A0ABQ8AIH2_BRANA</name>
<evidence type="ECO:0000313" key="2">
    <source>
        <dbReference type="Proteomes" id="UP000824890"/>
    </source>
</evidence>
<comment type="caution">
    <text evidence="1">The sequence shown here is derived from an EMBL/GenBank/DDBJ whole genome shotgun (WGS) entry which is preliminary data.</text>
</comment>
<keyword evidence="2" id="KW-1185">Reference proteome</keyword>
<evidence type="ECO:0000313" key="1">
    <source>
        <dbReference type="EMBL" id="KAH0891835.1"/>
    </source>
</evidence>